<protein>
    <recommendedName>
        <fullName evidence="3">DUF3800 domain-containing protein</fullName>
    </recommendedName>
</protein>
<accession>A0ABT9N9H2</accession>
<dbReference type="EMBL" id="JAUSQW010000001">
    <property type="protein sequence ID" value="MDP9800359.1"/>
    <property type="molecule type" value="Genomic_DNA"/>
</dbReference>
<gene>
    <name evidence="1" type="ORF">J2S49_000435</name>
</gene>
<dbReference type="Pfam" id="PF12686">
    <property type="entry name" value="DUF3800"/>
    <property type="match status" value="1"/>
</dbReference>
<reference evidence="1 2" key="1">
    <citation type="submission" date="2023-07" db="EMBL/GenBank/DDBJ databases">
        <title>Sequencing the genomes of 1000 actinobacteria strains.</title>
        <authorList>
            <person name="Klenk H.-P."/>
        </authorList>
    </citation>
    <scope>NUCLEOTIDE SEQUENCE [LARGE SCALE GENOMIC DNA]</scope>
    <source>
        <strain evidence="1 2">DSM 102162</strain>
    </source>
</reference>
<evidence type="ECO:0000313" key="1">
    <source>
        <dbReference type="EMBL" id="MDP9800359.1"/>
    </source>
</evidence>
<evidence type="ECO:0008006" key="3">
    <source>
        <dbReference type="Google" id="ProtNLM"/>
    </source>
</evidence>
<dbReference type="InterPro" id="IPR024524">
    <property type="entry name" value="DUF3800"/>
</dbReference>
<dbReference type="Proteomes" id="UP001235966">
    <property type="component" value="Unassembled WGS sequence"/>
</dbReference>
<proteinExistence type="predicted"/>
<organism evidence="1 2">
    <name type="scientific">Arcanobacterium wilhelmae</name>
    <dbReference type="NCBI Taxonomy" id="1803177"/>
    <lineage>
        <taxon>Bacteria</taxon>
        <taxon>Bacillati</taxon>
        <taxon>Actinomycetota</taxon>
        <taxon>Actinomycetes</taxon>
        <taxon>Actinomycetales</taxon>
        <taxon>Actinomycetaceae</taxon>
        <taxon>Arcanobacterium</taxon>
    </lineage>
</organism>
<dbReference type="RefSeq" id="WP_307014137.1">
    <property type="nucleotide sequence ID" value="NZ_JAUSQW010000001.1"/>
</dbReference>
<sequence length="218" mass="24718">MSDYFIYLDETGTPDYSHSGGNELPYFGFGSVIYSGEHGSAIWDAHVLRASLEDRGVATPHGFHAKNDTWATRSEVFALIAQHKLSFDATLLYKDNACGYVKEEGKARLYKMALYLHLKYLCTEVFSPGDRLYVVLATISTKSFRESAKVAFVDIVNQMPQQITPCFWDSDSAWGLQAADYLLWATQRRIKGKPIAQDVQWIQPSTNSVRFPWGTRKR</sequence>
<evidence type="ECO:0000313" key="2">
    <source>
        <dbReference type="Proteomes" id="UP001235966"/>
    </source>
</evidence>
<name>A0ABT9N9H2_9ACTO</name>
<comment type="caution">
    <text evidence="1">The sequence shown here is derived from an EMBL/GenBank/DDBJ whole genome shotgun (WGS) entry which is preliminary data.</text>
</comment>
<keyword evidence="2" id="KW-1185">Reference proteome</keyword>